<keyword evidence="7" id="KW-0449">Lipoprotein</keyword>
<dbReference type="PROSITE" id="PS51257">
    <property type="entry name" value="PROKAR_LIPOPROTEIN"/>
    <property type="match status" value="1"/>
</dbReference>
<feature type="domain" description="Spore germination protein N-terminal" evidence="9">
    <location>
        <begin position="25"/>
        <end position="197"/>
    </location>
</feature>
<sequence>MSRLRRLSVTLIMIFCLLLLTSCWDQRLLKDLKLVFTVGFDKGENDEILSTIAIRESKKVSIGGEPGEATVAVVKASGITLRDTRLQLDRKIPGEFSPSKMRVYLIGENLAKEDLYSILDILYRDPRAPLGAKLAITKSDASSVIEMGTIKETLLTEAVTDLLENGEENTIIANETVQTICPIMFDPSSDFVLPVIERIEPHDIQISGIGLISDKVFTGDILPPHDATILLLMAGHKGKKTQMVLKVHKDEKIVRNQYMTLNINKSKRTITIQADSPESIKAEVHLELSTSIAEYPKNSPLDKQKVDKLAEKAAAIIEENSQPIIETIQGANSDVLKIGEEIRVHHHSIWEELKWRETYPNIKIIPKVSVKITGTGIIN</sequence>
<keyword evidence="3" id="KW-0309">Germination</keyword>
<evidence type="ECO:0000256" key="7">
    <source>
        <dbReference type="ARBA" id="ARBA00023288"/>
    </source>
</evidence>
<evidence type="ECO:0000313" key="11">
    <source>
        <dbReference type="Proteomes" id="UP000737402"/>
    </source>
</evidence>
<dbReference type="PANTHER" id="PTHR35789">
    <property type="entry name" value="SPORE GERMINATION PROTEIN B3"/>
    <property type="match status" value="1"/>
</dbReference>
<comment type="subcellular location">
    <subcellularLocation>
        <location evidence="1">Membrane</location>
        <topology evidence="1">Lipid-anchor</topology>
    </subcellularLocation>
</comment>
<accession>A0ABS2P6G0</accession>
<evidence type="ECO:0000259" key="9">
    <source>
        <dbReference type="Pfam" id="PF25198"/>
    </source>
</evidence>
<dbReference type="PANTHER" id="PTHR35789:SF1">
    <property type="entry name" value="SPORE GERMINATION PROTEIN B3"/>
    <property type="match status" value="1"/>
</dbReference>
<dbReference type="InterPro" id="IPR008844">
    <property type="entry name" value="Spore_GerAC-like"/>
</dbReference>
<evidence type="ECO:0000256" key="6">
    <source>
        <dbReference type="ARBA" id="ARBA00023139"/>
    </source>
</evidence>
<organism evidence="10 11">
    <name type="scientific">Sutcliffiella tianshenii</name>
    <dbReference type="NCBI Taxonomy" id="1463404"/>
    <lineage>
        <taxon>Bacteria</taxon>
        <taxon>Bacillati</taxon>
        <taxon>Bacillota</taxon>
        <taxon>Bacilli</taxon>
        <taxon>Bacillales</taxon>
        <taxon>Bacillaceae</taxon>
        <taxon>Sutcliffiella</taxon>
    </lineage>
</organism>
<keyword evidence="11" id="KW-1185">Reference proteome</keyword>
<proteinExistence type="inferred from homology"/>
<dbReference type="NCBIfam" id="TIGR02887">
    <property type="entry name" value="spore_ger_x_C"/>
    <property type="match status" value="1"/>
</dbReference>
<gene>
    <name evidence="10" type="ORF">JOC95_004132</name>
</gene>
<evidence type="ECO:0000256" key="4">
    <source>
        <dbReference type="ARBA" id="ARBA00022729"/>
    </source>
</evidence>
<dbReference type="Pfam" id="PF05504">
    <property type="entry name" value="Spore_GerAC"/>
    <property type="match status" value="1"/>
</dbReference>
<dbReference type="InterPro" id="IPR038501">
    <property type="entry name" value="Spore_GerAC_C_sf"/>
</dbReference>
<name>A0ABS2P6G0_9BACI</name>
<protein>
    <submittedName>
        <fullName evidence="10">Ger(X)C family germination protein</fullName>
    </submittedName>
</protein>
<dbReference type="EMBL" id="JAFBED010000016">
    <property type="protein sequence ID" value="MBM7622217.1"/>
    <property type="molecule type" value="Genomic_DNA"/>
</dbReference>
<feature type="domain" description="Spore germination GerAC-like C-terminal" evidence="8">
    <location>
        <begin position="207"/>
        <end position="376"/>
    </location>
</feature>
<keyword evidence="5" id="KW-0472">Membrane</keyword>
<dbReference type="Pfam" id="PF25198">
    <property type="entry name" value="Spore_GerAC_N"/>
    <property type="match status" value="1"/>
</dbReference>
<dbReference type="InterPro" id="IPR046953">
    <property type="entry name" value="Spore_GerAC-like_C"/>
</dbReference>
<dbReference type="RefSeq" id="WP_204419712.1">
    <property type="nucleotide sequence ID" value="NZ_JAFBED010000016.1"/>
</dbReference>
<comment type="caution">
    <text evidence="10">The sequence shown here is derived from an EMBL/GenBank/DDBJ whole genome shotgun (WGS) entry which is preliminary data.</text>
</comment>
<dbReference type="Gene3D" id="3.30.300.210">
    <property type="entry name" value="Nutrient germinant receptor protein C, domain 3"/>
    <property type="match status" value="1"/>
</dbReference>
<evidence type="ECO:0000256" key="1">
    <source>
        <dbReference type="ARBA" id="ARBA00004635"/>
    </source>
</evidence>
<reference evidence="10 11" key="1">
    <citation type="submission" date="2021-01" db="EMBL/GenBank/DDBJ databases">
        <title>Genomic Encyclopedia of Type Strains, Phase IV (KMG-IV): sequencing the most valuable type-strain genomes for metagenomic binning, comparative biology and taxonomic classification.</title>
        <authorList>
            <person name="Goeker M."/>
        </authorList>
    </citation>
    <scope>NUCLEOTIDE SEQUENCE [LARGE SCALE GENOMIC DNA]</scope>
    <source>
        <strain evidence="10 11">DSM 25879</strain>
    </source>
</reference>
<evidence type="ECO:0000313" key="10">
    <source>
        <dbReference type="EMBL" id="MBM7622217.1"/>
    </source>
</evidence>
<evidence type="ECO:0000259" key="8">
    <source>
        <dbReference type="Pfam" id="PF05504"/>
    </source>
</evidence>
<dbReference type="InterPro" id="IPR057336">
    <property type="entry name" value="GerAC_N"/>
</dbReference>
<evidence type="ECO:0000256" key="2">
    <source>
        <dbReference type="ARBA" id="ARBA00007886"/>
    </source>
</evidence>
<keyword evidence="6" id="KW-0564">Palmitate</keyword>
<comment type="similarity">
    <text evidence="2">Belongs to the GerABKC lipoprotein family.</text>
</comment>
<evidence type="ECO:0000256" key="5">
    <source>
        <dbReference type="ARBA" id="ARBA00023136"/>
    </source>
</evidence>
<keyword evidence="4" id="KW-0732">Signal</keyword>
<evidence type="ECO:0000256" key="3">
    <source>
        <dbReference type="ARBA" id="ARBA00022544"/>
    </source>
</evidence>
<dbReference type="Proteomes" id="UP000737402">
    <property type="component" value="Unassembled WGS sequence"/>
</dbReference>